<gene>
    <name evidence="2" type="ORF">HCN52_16610</name>
</gene>
<dbReference type="EMBL" id="JAAVJC010000160">
    <property type="protein sequence ID" value="NJQ16513.1"/>
    <property type="molecule type" value="Genomic_DNA"/>
</dbReference>
<keyword evidence="3" id="KW-1185">Reference proteome</keyword>
<evidence type="ECO:0000256" key="1">
    <source>
        <dbReference type="SAM" id="MobiDB-lite"/>
    </source>
</evidence>
<name>A0ABX1CF20_9ACTN</name>
<accession>A0ABX1CF20</accession>
<dbReference type="Proteomes" id="UP000727056">
    <property type="component" value="Unassembled WGS sequence"/>
</dbReference>
<feature type="region of interest" description="Disordered" evidence="1">
    <location>
        <begin position="24"/>
        <end position="47"/>
    </location>
</feature>
<protein>
    <submittedName>
        <fullName evidence="2">Uncharacterized protein</fullName>
    </submittedName>
</protein>
<proteinExistence type="predicted"/>
<comment type="caution">
    <text evidence="2">The sequence shown here is derived from an EMBL/GenBank/DDBJ whole genome shotgun (WGS) entry which is preliminary data.</text>
</comment>
<reference evidence="2 3" key="1">
    <citation type="submission" date="2020-03" db="EMBL/GenBank/DDBJ databases">
        <title>Draft genome of Streptomyces sp. ventii, isolated from the Axial Seamount in the Pacific Ocean, and resequencing of the two type strains Streptomyces lonarensis strain NCL 716 and Streptomyces bohaiensis strain 11A07.</title>
        <authorList>
            <person name="Loughran R.M."/>
            <person name="Pfannmuller K.M."/>
            <person name="Wasson B.J."/>
            <person name="Deadmond M.C."/>
            <person name="Paddock B.E."/>
            <person name="Koyack M.J."/>
            <person name="Gallegos D.A."/>
            <person name="Mitchell E.A."/>
            <person name="Ushijima B."/>
            <person name="Saw J.H."/>
            <person name="Mcphail K.L."/>
            <person name="Videau P."/>
        </authorList>
    </citation>
    <scope>NUCLEOTIDE SEQUENCE [LARGE SCALE GENOMIC DNA]</scope>
    <source>
        <strain evidence="2 3">11A07</strain>
    </source>
</reference>
<organism evidence="2 3">
    <name type="scientific">Streptomyces bohaiensis</name>
    <dbReference type="NCBI Taxonomy" id="1431344"/>
    <lineage>
        <taxon>Bacteria</taxon>
        <taxon>Bacillati</taxon>
        <taxon>Actinomycetota</taxon>
        <taxon>Actinomycetes</taxon>
        <taxon>Kitasatosporales</taxon>
        <taxon>Streptomycetaceae</taxon>
        <taxon>Streptomyces</taxon>
    </lineage>
</organism>
<dbReference type="RefSeq" id="WP_168089242.1">
    <property type="nucleotide sequence ID" value="NZ_BHZH01000130.1"/>
</dbReference>
<evidence type="ECO:0000313" key="2">
    <source>
        <dbReference type="EMBL" id="NJQ16513.1"/>
    </source>
</evidence>
<sequence length="47" mass="5230">MTLHQIGALRADKDHHVIRDIRGRLPAFMPREPSAGGRAPDVERTPS</sequence>
<evidence type="ECO:0000313" key="3">
    <source>
        <dbReference type="Proteomes" id="UP000727056"/>
    </source>
</evidence>